<dbReference type="Gene3D" id="3.20.20.80">
    <property type="entry name" value="Glycosidases"/>
    <property type="match status" value="1"/>
</dbReference>
<keyword evidence="6" id="KW-0858">Xylan degradation</keyword>
<dbReference type="GO" id="GO:0045493">
    <property type="term" value="P:xylan catabolic process"/>
    <property type="evidence" value="ECO:0007669"/>
    <property type="project" value="UniProtKB-KW"/>
</dbReference>
<dbReference type="SMART" id="SM00633">
    <property type="entry name" value="Glyco_10"/>
    <property type="match status" value="1"/>
</dbReference>
<dbReference type="InterPro" id="IPR031158">
    <property type="entry name" value="GH10_AS"/>
</dbReference>
<evidence type="ECO:0000313" key="6">
    <source>
        <dbReference type="EMBL" id="QQZ02664.1"/>
    </source>
</evidence>
<evidence type="ECO:0000256" key="3">
    <source>
        <dbReference type="ARBA" id="ARBA00023295"/>
    </source>
</evidence>
<keyword evidence="2" id="KW-0119">Carbohydrate metabolism</keyword>
<sequence>MKCWMLGLAGCTVALLVMVPGIFAQEVGPVPRAEDGDRVARPDQHRPTIKDAYEDYFLIGMAGDLPGRYSEEELCLVKGHFNVVTPENCMKPGLIHPSQDSWRFERPDALVQWCADNNVGIHGHTLVWHAQTNDWFFRDGDKAAITERMKDHISTLVGRYKGKVQSWDVVNEAINDGGNAETAQTENLRNSSWLRALGPEFLTLAFKCAHDADPDARLYYNDYGIEAGPKHESSMVLLKRLIKEGAPVHGVGIQGHWSTGRIPYDALDKAISDYASLGLEVSVTELDVTIRGASGGQLGPAFGGRGFGGRRFGGGSPPSPQDLKTQADDYARLFSILIKHRDVIERVTFWGLSDRRTWRFGQHPLIFDSNNQPKPAYGAIVDAVLSSNAVPTAPQ</sequence>
<keyword evidence="1 6" id="KW-0378">Hydrolase</keyword>
<evidence type="ECO:0000259" key="5">
    <source>
        <dbReference type="PROSITE" id="PS51760"/>
    </source>
</evidence>
<dbReference type="PANTHER" id="PTHR31490:SF90">
    <property type="entry name" value="ENDO-1,4-BETA-XYLANASE A"/>
    <property type="match status" value="1"/>
</dbReference>
<dbReference type="PANTHER" id="PTHR31490">
    <property type="entry name" value="GLYCOSYL HYDROLASE"/>
    <property type="match status" value="1"/>
</dbReference>
<feature type="domain" description="GH10" evidence="5">
    <location>
        <begin position="43"/>
        <end position="383"/>
    </location>
</feature>
<proteinExistence type="predicted"/>
<dbReference type="Pfam" id="PF00331">
    <property type="entry name" value="Glyco_hydro_10"/>
    <property type="match status" value="1"/>
</dbReference>
<dbReference type="InterPro" id="IPR017853">
    <property type="entry name" value="GH"/>
</dbReference>
<dbReference type="PRINTS" id="PR00134">
    <property type="entry name" value="GLHYDRLASE10"/>
</dbReference>
<evidence type="ECO:0000256" key="1">
    <source>
        <dbReference type="ARBA" id="ARBA00022801"/>
    </source>
</evidence>
<evidence type="ECO:0000256" key="4">
    <source>
        <dbReference type="ARBA" id="ARBA00023326"/>
    </source>
</evidence>
<protein>
    <submittedName>
        <fullName evidence="6">1,4-beta-xylanase</fullName>
    </submittedName>
</protein>
<dbReference type="PROSITE" id="PS51760">
    <property type="entry name" value="GH10_2"/>
    <property type="match status" value="1"/>
</dbReference>
<dbReference type="PROSITE" id="PS00591">
    <property type="entry name" value="GH10_1"/>
    <property type="match status" value="1"/>
</dbReference>
<dbReference type="SUPFAM" id="SSF51445">
    <property type="entry name" value="(Trans)glycosidases"/>
    <property type="match status" value="1"/>
</dbReference>
<dbReference type="InterPro" id="IPR001000">
    <property type="entry name" value="GH10_dom"/>
</dbReference>
<reference evidence="6" key="1">
    <citation type="journal article" date="2021" name="AMB Express">
        <title>Characterization of efficient xylanases from industrial-scale pulp and paper wastewater treatment microbiota.</title>
        <authorList>
            <person name="Wang J."/>
            <person name="Liang J."/>
            <person name="Li Y."/>
            <person name="Tian L."/>
            <person name="Wei Y."/>
        </authorList>
    </citation>
    <scope>NUCLEOTIDE SEQUENCE</scope>
</reference>
<keyword evidence="3 6" id="KW-0326">Glycosidase</keyword>
<organism evidence="6">
    <name type="scientific">uncultured microorganism</name>
    <dbReference type="NCBI Taxonomy" id="358574"/>
    <lineage>
        <taxon>unclassified sequences</taxon>
        <taxon>environmental samples</taxon>
    </lineage>
</organism>
<evidence type="ECO:0000256" key="2">
    <source>
        <dbReference type="ARBA" id="ARBA00023277"/>
    </source>
</evidence>
<dbReference type="AlphaFoldDB" id="A0A7U1GKN0"/>
<dbReference type="GO" id="GO:0004553">
    <property type="term" value="F:hydrolase activity, hydrolyzing O-glycosyl compounds"/>
    <property type="evidence" value="ECO:0007669"/>
    <property type="project" value="InterPro"/>
</dbReference>
<keyword evidence="4" id="KW-0624">Polysaccharide degradation</keyword>
<accession>A0A7U1GKN0</accession>
<dbReference type="InterPro" id="IPR044846">
    <property type="entry name" value="GH10"/>
</dbReference>
<name>A0A7U1GKN0_9ZZZZ</name>
<dbReference type="EMBL" id="MW124406">
    <property type="protein sequence ID" value="QQZ02664.1"/>
    <property type="molecule type" value="Genomic_DNA"/>
</dbReference>